<dbReference type="PANTHER" id="PTHR19324:SF33">
    <property type="entry name" value="MUCIN-5AC"/>
    <property type="match status" value="1"/>
</dbReference>
<gene>
    <name evidence="3" type="ORF">RRG08_035375</name>
</gene>
<dbReference type="Gene3D" id="1.20.5.340">
    <property type="match status" value="1"/>
</dbReference>
<protein>
    <recommendedName>
        <fullName evidence="2">Apextrin C-terminal domain-containing protein</fullName>
    </recommendedName>
</protein>
<keyword evidence="1" id="KW-0175">Coiled coil</keyword>
<proteinExistence type="predicted"/>
<keyword evidence="4" id="KW-1185">Reference proteome</keyword>
<dbReference type="Pfam" id="PF16977">
    <property type="entry name" value="ApeC"/>
    <property type="match status" value="1"/>
</dbReference>
<name>A0AAE0Y4X2_9GAST</name>
<dbReference type="EMBL" id="JAWDGP010006989">
    <property type="protein sequence ID" value="KAK3731705.1"/>
    <property type="molecule type" value="Genomic_DNA"/>
</dbReference>
<dbReference type="AlphaFoldDB" id="A0AAE0Y4X2"/>
<sequence length="525" mass="58259">MNTINDMLLSKSMKLSSHLAHPPENKGSAKMRNFSIWTAVFGLLLTFSLIDQNDALTPFQLTYLPAHVVKHMTKQVTIRCAHEDNSASQLQEVSRIRLLKKSAFGGGWELLAELRDNENTPKAYINVSVSAKISSNIQDNFIEIVWPIAIEETYGTYRCDVIGFDKNTFLNTAEVTSEVALLEENVTTSDMLDMFLETKDEMHHIEDDTKHLEDDMTAMNKKIIDLGTRVYHQGKDVSQLEDDMDTVRQSLNLVTGDVANLKGDIGSLKSDMDSVNENTRKIDSLNRDLEVVRRDASSLADTSSGSNASRFSLLMSWPTGKYALLQPKTGCPVDLTFFGGSVRYWQIHTESRSRSVSRNAHSDALSPKTLSTSKGNKFFTLNFCEANGILNSASWPAGSYCINRLYGVPCPSGFSEGRVHVDAEDSSTVIEYTSRSVDPAQNIAFCCMSSGHYSVPINLPTHSPFLLYRRGGRCQQISGMVVSEETITIDTEDVSNNDNKYGSCPDVDLNSGSTIKINLCHYTSI</sequence>
<evidence type="ECO:0000313" key="4">
    <source>
        <dbReference type="Proteomes" id="UP001283361"/>
    </source>
</evidence>
<reference evidence="3" key="1">
    <citation type="journal article" date="2023" name="G3 (Bethesda)">
        <title>A reference genome for the long-term kleptoplast-retaining sea slug Elysia crispata morphotype clarki.</title>
        <authorList>
            <person name="Eastman K.E."/>
            <person name="Pendleton A.L."/>
            <person name="Shaikh M.A."/>
            <person name="Suttiyut T."/>
            <person name="Ogas R."/>
            <person name="Tomko P."/>
            <person name="Gavelis G."/>
            <person name="Widhalm J.R."/>
            <person name="Wisecaver J.H."/>
        </authorList>
    </citation>
    <scope>NUCLEOTIDE SEQUENCE</scope>
    <source>
        <strain evidence="3">ECLA1</strain>
    </source>
</reference>
<evidence type="ECO:0000259" key="2">
    <source>
        <dbReference type="Pfam" id="PF16977"/>
    </source>
</evidence>
<comment type="caution">
    <text evidence="3">The sequence shown here is derived from an EMBL/GenBank/DDBJ whole genome shotgun (WGS) entry which is preliminary data.</text>
</comment>
<accession>A0AAE0Y4X2</accession>
<feature type="coiled-coil region" evidence="1">
    <location>
        <begin position="258"/>
        <end position="295"/>
    </location>
</feature>
<dbReference type="PANTHER" id="PTHR19324">
    <property type="entry name" value="PERFORIN-LIKE PROTEIN 1"/>
    <property type="match status" value="1"/>
</dbReference>
<evidence type="ECO:0000256" key="1">
    <source>
        <dbReference type="SAM" id="Coils"/>
    </source>
</evidence>
<evidence type="ECO:0000313" key="3">
    <source>
        <dbReference type="EMBL" id="KAK3731705.1"/>
    </source>
</evidence>
<dbReference type="Proteomes" id="UP001283361">
    <property type="component" value="Unassembled WGS sequence"/>
</dbReference>
<organism evidence="3 4">
    <name type="scientific">Elysia crispata</name>
    <name type="common">lettuce slug</name>
    <dbReference type="NCBI Taxonomy" id="231223"/>
    <lineage>
        <taxon>Eukaryota</taxon>
        <taxon>Metazoa</taxon>
        <taxon>Spiralia</taxon>
        <taxon>Lophotrochozoa</taxon>
        <taxon>Mollusca</taxon>
        <taxon>Gastropoda</taxon>
        <taxon>Heterobranchia</taxon>
        <taxon>Euthyneura</taxon>
        <taxon>Panpulmonata</taxon>
        <taxon>Sacoglossa</taxon>
        <taxon>Placobranchoidea</taxon>
        <taxon>Plakobranchidae</taxon>
        <taxon>Elysia</taxon>
    </lineage>
</organism>
<dbReference type="InterPro" id="IPR031569">
    <property type="entry name" value="ApeC"/>
</dbReference>
<feature type="domain" description="Apextrin C-terminal" evidence="2">
    <location>
        <begin position="317"/>
        <end position="522"/>
    </location>
</feature>